<evidence type="ECO:0000313" key="3">
    <source>
        <dbReference type="EMBL" id="EFH87839.1"/>
    </source>
</evidence>
<gene>
    <name evidence="3" type="ORF">Krac_9190</name>
</gene>
<dbReference type="InterPro" id="IPR028994">
    <property type="entry name" value="Integrin_alpha_N"/>
</dbReference>
<keyword evidence="2" id="KW-1133">Transmembrane helix</keyword>
<evidence type="ECO:0008006" key="5">
    <source>
        <dbReference type="Google" id="ProtNLM"/>
    </source>
</evidence>
<evidence type="ECO:0000256" key="1">
    <source>
        <dbReference type="SAM" id="MobiDB-lite"/>
    </source>
</evidence>
<dbReference type="Proteomes" id="UP000004508">
    <property type="component" value="Unassembled WGS sequence"/>
</dbReference>
<feature type="transmembrane region" description="Helical" evidence="2">
    <location>
        <begin position="124"/>
        <end position="146"/>
    </location>
</feature>
<feature type="region of interest" description="Disordered" evidence="1">
    <location>
        <begin position="1"/>
        <end position="32"/>
    </location>
</feature>
<feature type="compositionally biased region" description="Polar residues" evidence="1">
    <location>
        <begin position="8"/>
        <end position="23"/>
    </location>
</feature>
<feature type="region of interest" description="Disordered" evidence="1">
    <location>
        <begin position="48"/>
        <end position="118"/>
    </location>
</feature>
<proteinExistence type="predicted"/>
<dbReference type="SUPFAM" id="SSF69318">
    <property type="entry name" value="Integrin alpha N-terminal domain"/>
    <property type="match status" value="1"/>
</dbReference>
<protein>
    <recommendedName>
        <fullName evidence="5">VCBS repeat-containing protein</fullName>
    </recommendedName>
</protein>
<reference evidence="3 4" key="1">
    <citation type="journal article" date="2011" name="Stand. Genomic Sci.">
        <title>Non-contiguous finished genome sequence and contextual data of the filamentous soil bacterium Ktedonobacter racemifer type strain (SOSP1-21).</title>
        <authorList>
            <person name="Chang Y.J."/>
            <person name="Land M."/>
            <person name="Hauser L."/>
            <person name="Chertkov O."/>
            <person name="Del Rio T.G."/>
            <person name="Nolan M."/>
            <person name="Copeland A."/>
            <person name="Tice H."/>
            <person name="Cheng J.F."/>
            <person name="Lucas S."/>
            <person name="Han C."/>
            <person name="Goodwin L."/>
            <person name="Pitluck S."/>
            <person name="Ivanova N."/>
            <person name="Ovchinikova G."/>
            <person name="Pati A."/>
            <person name="Chen A."/>
            <person name="Palaniappan K."/>
            <person name="Mavromatis K."/>
            <person name="Liolios K."/>
            <person name="Brettin T."/>
            <person name="Fiebig A."/>
            <person name="Rohde M."/>
            <person name="Abt B."/>
            <person name="Goker M."/>
            <person name="Detter J.C."/>
            <person name="Woyke T."/>
            <person name="Bristow J."/>
            <person name="Eisen J.A."/>
            <person name="Markowitz V."/>
            <person name="Hugenholtz P."/>
            <person name="Kyrpides N.C."/>
            <person name="Klenk H.P."/>
            <person name="Lapidus A."/>
        </authorList>
    </citation>
    <scope>NUCLEOTIDE SEQUENCE [LARGE SCALE GENOMIC DNA]</scope>
    <source>
        <strain evidence="4">DSM 44963</strain>
    </source>
</reference>
<dbReference type="AlphaFoldDB" id="D6TRE0"/>
<comment type="caution">
    <text evidence="3">The sequence shown here is derived from an EMBL/GenBank/DDBJ whole genome shotgun (WGS) entry which is preliminary data.</text>
</comment>
<sequence>MPRRKIRSSSLEYSTTNDSSPRNTRIEGRYTSGSRFNAVDDILEDSRPHTSVVRLSQQPSQVNRTTAASFPTTTVPQRRQAATTNDLPRQAPRTTTYQPPKNAPRQPKRNAASRPSATHHRIHWLLPLGVGMLAMLAIWITGSWALTWAHQVSDDVHYGNPRTYQVDATVGHGTDATTHPSHFVAINLNRQAVVFEMVAGDPAKSISYVAPIYIAGDGGDKAPVTLEFRDVNGDGKLDMIIHIHLPAQEQLSVFLNDGNKFRPSTNNDKIHL</sequence>
<keyword evidence="2" id="KW-0472">Membrane</keyword>
<organism evidence="3 4">
    <name type="scientific">Ktedonobacter racemifer DSM 44963</name>
    <dbReference type="NCBI Taxonomy" id="485913"/>
    <lineage>
        <taxon>Bacteria</taxon>
        <taxon>Bacillati</taxon>
        <taxon>Chloroflexota</taxon>
        <taxon>Ktedonobacteria</taxon>
        <taxon>Ktedonobacterales</taxon>
        <taxon>Ktedonobacteraceae</taxon>
        <taxon>Ktedonobacter</taxon>
    </lineage>
</organism>
<feature type="compositionally biased region" description="Polar residues" evidence="1">
    <location>
        <begin position="53"/>
        <end position="99"/>
    </location>
</feature>
<evidence type="ECO:0000313" key="4">
    <source>
        <dbReference type="Proteomes" id="UP000004508"/>
    </source>
</evidence>
<evidence type="ECO:0000256" key="2">
    <source>
        <dbReference type="SAM" id="Phobius"/>
    </source>
</evidence>
<accession>D6TRE0</accession>
<dbReference type="InParanoid" id="D6TRE0"/>
<keyword evidence="4" id="KW-1185">Reference proteome</keyword>
<name>D6TRE0_KTERA</name>
<keyword evidence="2" id="KW-0812">Transmembrane</keyword>
<dbReference type="EMBL" id="ADVG01000002">
    <property type="protein sequence ID" value="EFH87839.1"/>
    <property type="molecule type" value="Genomic_DNA"/>
</dbReference>